<dbReference type="STRING" id="1365484.W6QR84"/>
<name>W6QR84_PENRF</name>
<reference evidence="2" key="1">
    <citation type="journal article" date="2014" name="Nat. Commun.">
        <title>Multiple recent horizontal transfers of a large genomic region in cheese making fungi.</title>
        <authorList>
            <person name="Cheeseman K."/>
            <person name="Ropars J."/>
            <person name="Renault P."/>
            <person name="Dupont J."/>
            <person name="Gouzy J."/>
            <person name="Branca A."/>
            <person name="Abraham A.L."/>
            <person name="Ceppi M."/>
            <person name="Conseiller E."/>
            <person name="Debuchy R."/>
            <person name="Malagnac F."/>
            <person name="Goarin A."/>
            <person name="Silar P."/>
            <person name="Lacoste S."/>
            <person name="Sallet E."/>
            <person name="Bensimon A."/>
            <person name="Giraud T."/>
            <person name="Brygoo Y."/>
        </authorList>
    </citation>
    <scope>NUCLEOTIDE SEQUENCE [LARGE SCALE GENOMIC DNA]</scope>
    <source>
        <strain evidence="2">FM164</strain>
    </source>
</reference>
<dbReference type="AlphaFoldDB" id="W6QR84"/>
<dbReference type="PANTHER" id="PTHR39596">
    <property type="match status" value="1"/>
</dbReference>
<organism evidence="2 3">
    <name type="scientific">Penicillium roqueforti (strain FM164)</name>
    <dbReference type="NCBI Taxonomy" id="1365484"/>
    <lineage>
        <taxon>Eukaryota</taxon>
        <taxon>Fungi</taxon>
        <taxon>Dikarya</taxon>
        <taxon>Ascomycota</taxon>
        <taxon>Pezizomycotina</taxon>
        <taxon>Eurotiomycetes</taxon>
        <taxon>Eurotiomycetidae</taxon>
        <taxon>Eurotiales</taxon>
        <taxon>Aspergillaceae</taxon>
        <taxon>Penicillium</taxon>
    </lineage>
</organism>
<dbReference type="EMBL" id="HG792016">
    <property type="protein sequence ID" value="CDM32057.1"/>
    <property type="molecule type" value="Genomic_DNA"/>
</dbReference>
<evidence type="ECO:0000313" key="2">
    <source>
        <dbReference type="EMBL" id="CDM32057.1"/>
    </source>
</evidence>
<dbReference type="InterPro" id="IPR010730">
    <property type="entry name" value="HET"/>
</dbReference>
<proteinExistence type="predicted"/>
<dbReference type="OMA" id="CVANNIP"/>
<dbReference type="OrthoDB" id="2426273at2759"/>
<dbReference type="PANTHER" id="PTHR39596:SF2">
    <property type="entry name" value="HET DOMAIN PROTEIN (AFU_ORTHOLOGUE AFUA_1G17550)-RELATED"/>
    <property type="match status" value="1"/>
</dbReference>
<accession>W6QR84</accession>
<sequence length="762" mass="85612">MDYFLTQQERQQYGDAMQYIPWFGGNHDSAQRYPVVPFREYLEVRNCLPARNVIKWILSDPDEALPMVQAWLFFGVIESALFDSFSASLRDTPQGKVIDTKILRGLKVSWELRLSGVGWPISQWQDQWDDTRVKAEAVLFGLGALAKSSLSGEVSLPESTETALDHIVRGSLLLLEHMISIAPPVLYERRPMQTLMSMRTPGMEEQLRGRLLSQGWCPSMYNTFGSISGSLHLLEYACIFPATDGPTERHEACSEERCIGHNLDVDTAKAKHRQPDCKCESVAPGLHQIIAAVDGGSFPVIDMRRLQLALMPGISDSQRDHMRYSAVSKYQEGMKFAAISHVWSDGLMGTSETGLPGCQIQHLAGLACASAQSSLHPESAQVPWYLWIDALCIPADSRVRKMAITKMRQVYSEASMTIVLDNGLYSTPENLTGFSIMFRLMTCAWSRRLWTLQEAILSKSLYILFPAGLAEVSSLFRDVLDGTDEPIDDERLHGLSQLTGLSFDEVQRLDQSCRTRPSNSIETLMLREFRSLPSLTNVEFRMKQVSQMLCLRDSSRPEDELLAIAPLLGVDVSQLVHMSGEDRVKNFWLQLGTVPKDVVLLEYPKLSTPGFRCLPRAMLGQKLQEPMHWGRDVLITDQGVRGRYWVYQWSKDSGSTQSDTHGSVVDMEADQVIDFKVHDYEPNRDSVSIDALLLLDLPAHYSEVRSRSFRGLGLCSSGFFHEGCEIFRPGRILYCYAAPPLTDWDGKDCVFAAGKIVEIIIG</sequence>
<dbReference type="Proteomes" id="UP000030686">
    <property type="component" value="Unassembled WGS sequence"/>
</dbReference>
<protein>
    <submittedName>
        <fullName evidence="2">Heterokaryon incompatibility</fullName>
    </submittedName>
</protein>
<feature type="domain" description="Heterokaryon incompatibility" evidence="1">
    <location>
        <begin position="336"/>
        <end position="420"/>
    </location>
</feature>
<evidence type="ECO:0000259" key="1">
    <source>
        <dbReference type="Pfam" id="PF06985"/>
    </source>
</evidence>
<gene>
    <name evidence="2" type="ORF">PROQFM164_S02g002208</name>
</gene>
<keyword evidence="3" id="KW-1185">Reference proteome</keyword>
<evidence type="ECO:0000313" key="3">
    <source>
        <dbReference type="Proteomes" id="UP000030686"/>
    </source>
</evidence>
<dbReference type="Pfam" id="PF06985">
    <property type="entry name" value="HET"/>
    <property type="match status" value="1"/>
</dbReference>